<dbReference type="eggNOG" id="COG1942">
    <property type="taxonomic scope" value="Bacteria"/>
</dbReference>
<evidence type="ECO:0000256" key="2">
    <source>
        <dbReference type="ARBA" id="ARBA00023235"/>
    </source>
</evidence>
<dbReference type="NCBIfam" id="NF002524">
    <property type="entry name" value="PRK01964.1"/>
    <property type="match status" value="1"/>
</dbReference>
<keyword evidence="2 4" id="KW-0413">Isomerase</keyword>
<accession>A0A0A3IPX4</accession>
<evidence type="ECO:0000313" key="6">
    <source>
        <dbReference type="EMBL" id="KGR84918.1"/>
    </source>
</evidence>
<evidence type="ECO:0000256" key="4">
    <source>
        <dbReference type="RuleBase" id="RU362032"/>
    </source>
</evidence>
<protein>
    <recommendedName>
        <fullName evidence="4">Tautomerase</fullName>
        <ecNumber evidence="4">5.3.2.-</ecNumber>
    </recommendedName>
</protein>
<keyword evidence="7" id="KW-1185">Reference proteome</keyword>
<dbReference type="InterPro" id="IPR014347">
    <property type="entry name" value="Tautomerase/MIF_sf"/>
</dbReference>
<reference evidence="6 7" key="1">
    <citation type="submission" date="2014-02" db="EMBL/GenBank/DDBJ databases">
        <title>Draft genome sequence of Lysinibacillus odysseyi NBRC 100172.</title>
        <authorList>
            <person name="Zhang F."/>
            <person name="Wang G."/>
            <person name="Zhang L."/>
        </authorList>
    </citation>
    <scope>NUCLEOTIDE SEQUENCE [LARGE SCALE GENOMIC DNA]</scope>
    <source>
        <strain evidence="6 7">NBRC 100172</strain>
    </source>
</reference>
<evidence type="ECO:0000313" key="7">
    <source>
        <dbReference type="Proteomes" id="UP000030437"/>
    </source>
</evidence>
<dbReference type="RefSeq" id="WP_036154373.1">
    <property type="nucleotide sequence ID" value="NZ_AVCX01000006.1"/>
</dbReference>
<dbReference type="InterPro" id="IPR004370">
    <property type="entry name" value="4-OT-like_dom"/>
</dbReference>
<dbReference type="InterPro" id="IPR018191">
    <property type="entry name" value="4-OT"/>
</dbReference>
<dbReference type="NCBIfam" id="NF002571">
    <property type="entry name" value="PRK02220.1"/>
    <property type="match status" value="1"/>
</dbReference>
<feature type="domain" description="4-oxalocrotonate tautomerase-like" evidence="5">
    <location>
        <begin position="2"/>
        <end position="58"/>
    </location>
</feature>
<evidence type="ECO:0000256" key="1">
    <source>
        <dbReference type="ARBA" id="ARBA00006723"/>
    </source>
</evidence>
<dbReference type="Proteomes" id="UP000030437">
    <property type="component" value="Unassembled WGS sequence"/>
</dbReference>
<sequence length="71" mass="8260">MPIVQIQLLEGRSADQKREIIYEVTETLSKVADVPKERIRVIIQEIPLEHWGINGETMAQYRKKIDKGEVK</sequence>
<evidence type="ECO:0000259" key="5">
    <source>
        <dbReference type="Pfam" id="PF01361"/>
    </source>
</evidence>
<dbReference type="SUPFAM" id="SSF55331">
    <property type="entry name" value="Tautomerase/MIF"/>
    <property type="match status" value="1"/>
</dbReference>
<name>A0A0A3IPX4_9BACI</name>
<dbReference type="Gene3D" id="3.30.429.10">
    <property type="entry name" value="Macrophage Migration Inhibitory Factor"/>
    <property type="match status" value="1"/>
</dbReference>
<dbReference type="AlphaFoldDB" id="A0A0A3IPX4"/>
<dbReference type="EMBL" id="JPVP01000055">
    <property type="protein sequence ID" value="KGR84918.1"/>
    <property type="molecule type" value="Genomic_DNA"/>
</dbReference>
<dbReference type="STRING" id="1220589.CD32_10685"/>
<feature type="active site" description="Proton acceptor; via imino nitrogen" evidence="3">
    <location>
        <position position="2"/>
    </location>
</feature>
<proteinExistence type="inferred from homology"/>
<evidence type="ECO:0000256" key="3">
    <source>
        <dbReference type="PIRSR" id="PIRSR618191-1"/>
    </source>
</evidence>
<comment type="similarity">
    <text evidence="1 4">Belongs to the 4-oxalocrotonate tautomerase family.</text>
</comment>
<dbReference type="EC" id="5.3.2.-" evidence="4"/>
<gene>
    <name evidence="6" type="ORF">CD32_10685</name>
</gene>
<dbReference type="Pfam" id="PF01361">
    <property type="entry name" value="Tautomerase"/>
    <property type="match status" value="1"/>
</dbReference>
<dbReference type="GO" id="GO:0016853">
    <property type="term" value="F:isomerase activity"/>
    <property type="evidence" value="ECO:0007669"/>
    <property type="project" value="UniProtKB-UniRule"/>
</dbReference>
<comment type="caution">
    <text evidence="6">The sequence shown here is derived from an EMBL/GenBank/DDBJ whole genome shotgun (WGS) entry which is preliminary data.</text>
</comment>
<organism evidence="6 7">
    <name type="scientific">Lysinibacillus odysseyi 34hs-1 = NBRC 100172</name>
    <dbReference type="NCBI Taxonomy" id="1220589"/>
    <lineage>
        <taxon>Bacteria</taxon>
        <taxon>Bacillati</taxon>
        <taxon>Bacillota</taxon>
        <taxon>Bacilli</taxon>
        <taxon>Bacillales</taxon>
        <taxon>Bacillaceae</taxon>
        <taxon>Lysinibacillus</taxon>
    </lineage>
</organism>
<dbReference type="NCBIfam" id="TIGR00013">
    <property type="entry name" value="taut"/>
    <property type="match status" value="1"/>
</dbReference>
<dbReference type="PANTHER" id="PTHR35530">
    <property type="entry name" value="TAUTOMERASE-RELATED"/>
    <property type="match status" value="1"/>
</dbReference>
<dbReference type="OrthoDB" id="9804765at2"/>
<dbReference type="PANTHER" id="PTHR35530:SF1">
    <property type="entry name" value="2-HYDROXYMUCONATE TAUTOMERASE"/>
    <property type="match status" value="1"/>
</dbReference>